<dbReference type="GeneID" id="78419313"/>
<dbReference type="SMART" id="SM00382">
    <property type="entry name" value="AAA"/>
    <property type="match status" value="1"/>
</dbReference>
<evidence type="ECO:0000256" key="5">
    <source>
        <dbReference type="ARBA" id="ARBA00022989"/>
    </source>
</evidence>
<feature type="domain" description="ABC transmembrane type-1" evidence="9">
    <location>
        <begin position="17"/>
        <end position="295"/>
    </location>
</feature>
<reference evidence="10 11" key="1">
    <citation type="submission" date="2010-02" db="EMBL/GenBank/DDBJ databases">
        <authorList>
            <person name="Weinstock G."/>
            <person name="Sodergren E."/>
            <person name="Clifton S."/>
            <person name="Fulton L."/>
            <person name="Fulton B."/>
            <person name="Courtney L."/>
            <person name="Fronick C."/>
            <person name="Harrison M."/>
            <person name="Strong C."/>
            <person name="Farmer C."/>
            <person name="Delahaunty K."/>
            <person name="Markovic C."/>
            <person name="Hall O."/>
            <person name="Minx P."/>
            <person name="Tomlinson C."/>
            <person name="Mitreva M."/>
            <person name="Nelson J."/>
            <person name="Hou S."/>
            <person name="Wollam A."/>
            <person name="Pepin K.H."/>
            <person name="Johnson M."/>
            <person name="Bhonagiri V."/>
            <person name="Zhang X."/>
            <person name="Suruliraj S."/>
            <person name="Warren W."/>
            <person name="Chinwalla A."/>
            <person name="Mardis E.R."/>
            <person name="Wilson R.K."/>
        </authorList>
    </citation>
    <scope>NUCLEOTIDE SEQUENCE [LARGE SCALE GENOMIC DNA]</scope>
    <source>
        <strain evidence="10 11">ATCC 33693</strain>
    </source>
</reference>
<dbReference type="InterPro" id="IPR036640">
    <property type="entry name" value="ABC1_TM_sf"/>
</dbReference>
<dbReference type="Proteomes" id="UP000003748">
    <property type="component" value="Unassembled WGS sequence"/>
</dbReference>
<gene>
    <name evidence="10" type="ORF">FUSPEROL_01052</name>
</gene>
<dbReference type="Gene3D" id="1.20.1560.10">
    <property type="entry name" value="ABC transporter type 1, transmembrane domain"/>
    <property type="match status" value="1"/>
</dbReference>
<dbReference type="InterPro" id="IPR011527">
    <property type="entry name" value="ABC1_TM_dom"/>
</dbReference>
<keyword evidence="3" id="KW-0547">Nucleotide-binding</keyword>
<sequence>MLGEKKFLKSVIAIISLIFMLVLINTFFRMSLPYLLSKFIDNFYGSYEKYKYINQFLIASILLFLFSLLQKYLIENLSWKFTNHIRVELLKKILKQNNDFFIKYLHSDLLEYFEVDISKIYKFLTKSIPTFFSNIFIITLVIVFFGLKSIYIFLFFLVYLILNFILVKMYRKNNKNKVIEESDYHEYMSGKYSEWLAMKNLPSILGLDKYIIDKFENLQDDWLKYRINVNKYYYAIWCITLLLNGMVDIFILGISGFLFFYNKITIGSIYLYYSYGQKIKNPMESLQQQLQYVEKLFASLKRIDRLLKENSNDFEENTRKLTISEIKTIKIKDLCFSYTDKIILDKLSIELSKGENIGIYGKSGDGKSTFLKILSKIIKANKDSIFINNIDINDIDMESYVEKIIYLQNEPVIFKTSLYNNISMFNEKISLEEVDKFLQNENLYKYIENKKLTDIISDEELTILQKQIISVLRVFFEKKDLIIFDEAFSHIDTKITLDLLDKIKKFNKNSIIICVSHNLEKLSLFNKMYEIKKGKIYEKE</sequence>
<dbReference type="EMBL" id="ACJY01000052">
    <property type="protein sequence ID" value="EFE86990.1"/>
    <property type="molecule type" value="Genomic_DNA"/>
</dbReference>
<evidence type="ECO:0000313" key="10">
    <source>
        <dbReference type="EMBL" id="EFE86990.1"/>
    </source>
</evidence>
<protein>
    <submittedName>
        <fullName evidence="10">ABC transporter, ATP-binding protein</fullName>
    </submittedName>
</protein>
<feature type="transmembrane region" description="Helical" evidence="7">
    <location>
        <begin position="12"/>
        <end position="32"/>
    </location>
</feature>
<dbReference type="GO" id="GO:0016887">
    <property type="term" value="F:ATP hydrolysis activity"/>
    <property type="evidence" value="ECO:0007669"/>
    <property type="project" value="InterPro"/>
</dbReference>
<accession>D4CUH7</accession>
<keyword evidence="6 7" id="KW-0472">Membrane</keyword>
<comment type="caution">
    <text evidence="10">The sequence shown here is derived from an EMBL/GenBank/DDBJ whole genome shotgun (WGS) entry which is preliminary data.</text>
</comment>
<dbReference type="PROSITE" id="PS50893">
    <property type="entry name" value="ABC_TRANSPORTER_2"/>
    <property type="match status" value="1"/>
</dbReference>
<dbReference type="Pfam" id="PF00005">
    <property type="entry name" value="ABC_tran"/>
    <property type="match status" value="1"/>
</dbReference>
<dbReference type="Pfam" id="PF00664">
    <property type="entry name" value="ABC_membrane"/>
    <property type="match status" value="1"/>
</dbReference>
<dbReference type="RefSeq" id="WP_005972567.1">
    <property type="nucleotide sequence ID" value="NZ_GG665894.1"/>
</dbReference>
<dbReference type="GO" id="GO:0005886">
    <property type="term" value="C:plasma membrane"/>
    <property type="evidence" value="ECO:0007669"/>
    <property type="project" value="UniProtKB-SubCell"/>
</dbReference>
<dbReference type="InterPro" id="IPR003593">
    <property type="entry name" value="AAA+_ATPase"/>
</dbReference>
<dbReference type="AlphaFoldDB" id="D4CUH7"/>
<dbReference type="SUPFAM" id="SSF52540">
    <property type="entry name" value="P-loop containing nucleoside triphosphate hydrolases"/>
    <property type="match status" value="1"/>
</dbReference>
<evidence type="ECO:0000256" key="2">
    <source>
        <dbReference type="ARBA" id="ARBA00022692"/>
    </source>
</evidence>
<dbReference type="PANTHER" id="PTHR43394:SF1">
    <property type="entry name" value="ATP-BINDING CASSETTE SUB-FAMILY B MEMBER 10, MITOCHONDRIAL"/>
    <property type="match status" value="1"/>
</dbReference>
<dbReference type="InterPro" id="IPR027417">
    <property type="entry name" value="P-loop_NTPase"/>
</dbReference>
<dbReference type="InterPro" id="IPR003439">
    <property type="entry name" value="ABC_transporter-like_ATP-bd"/>
</dbReference>
<dbReference type="InterPro" id="IPR039421">
    <property type="entry name" value="Type_1_exporter"/>
</dbReference>
<keyword evidence="2 7" id="KW-0812">Transmembrane</keyword>
<dbReference type="OrthoDB" id="9762778at2"/>
<keyword evidence="4 10" id="KW-0067">ATP-binding</keyword>
<evidence type="ECO:0000256" key="3">
    <source>
        <dbReference type="ARBA" id="ARBA00022741"/>
    </source>
</evidence>
<dbReference type="GO" id="GO:0005524">
    <property type="term" value="F:ATP binding"/>
    <property type="evidence" value="ECO:0007669"/>
    <property type="project" value="UniProtKB-KW"/>
</dbReference>
<proteinExistence type="predicted"/>
<evidence type="ECO:0000256" key="1">
    <source>
        <dbReference type="ARBA" id="ARBA00004651"/>
    </source>
</evidence>
<evidence type="ECO:0000313" key="11">
    <source>
        <dbReference type="Proteomes" id="UP000003748"/>
    </source>
</evidence>
<dbReference type="STRING" id="546275.FUSPEROL_01052"/>
<dbReference type="GO" id="GO:0015421">
    <property type="term" value="F:ABC-type oligopeptide transporter activity"/>
    <property type="evidence" value="ECO:0007669"/>
    <property type="project" value="TreeGrafter"/>
</dbReference>
<comment type="subcellular location">
    <subcellularLocation>
        <location evidence="1">Cell membrane</location>
        <topology evidence="1">Multi-pass membrane protein</topology>
    </subcellularLocation>
</comment>
<feature type="transmembrane region" description="Helical" evidence="7">
    <location>
        <begin position="123"/>
        <end position="144"/>
    </location>
</feature>
<keyword evidence="5 7" id="KW-1133">Transmembrane helix</keyword>
<feature type="domain" description="ABC transporter" evidence="8">
    <location>
        <begin position="329"/>
        <end position="540"/>
    </location>
</feature>
<dbReference type="PROSITE" id="PS50929">
    <property type="entry name" value="ABC_TM1F"/>
    <property type="match status" value="1"/>
</dbReference>
<feature type="transmembrane region" description="Helical" evidence="7">
    <location>
        <begin position="232"/>
        <end position="261"/>
    </location>
</feature>
<evidence type="ECO:0000259" key="8">
    <source>
        <dbReference type="PROSITE" id="PS50893"/>
    </source>
</evidence>
<evidence type="ECO:0000259" key="9">
    <source>
        <dbReference type="PROSITE" id="PS50929"/>
    </source>
</evidence>
<feature type="transmembrane region" description="Helical" evidence="7">
    <location>
        <begin position="52"/>
        <end position="74"/>
    </location>
</feature>
<evidence type="ECO:0000256" key="6">
    <source>
        <dbReference type="ARBA" id="ARBA00023136"/>
    </source>
</evidence>
<evidence type="ECO:0000256" key="7">
    <source>
        <dbReference type="SAM" id="Phobius"/>
    </source>
</evidence>
<dbReference type="Gene3D" id="3.40.50.300">
    <property type="entry name" value="P-loop containing nucleotide triphosphate hydrolases"/>
    <property type="match status" value="1"/>
</dbReference>
<feature type="transmembrane region" description="Helical" evidence="7">
    <location>
        <begin position="150"/>
        <end position="167"/>
    </location>
</feature>
<dbReference type="HOGENOM" id="CLU_000604_84_3_0"/>
<dbReference type="eggNOG" id="COG1132">
    <property type="taxonomic scope" value="Bacteria"/>
</dbReference>
<evidence type="ECO:0000256" key="4">
    <source>
        <dbReference type="ARBA" id="ARBA00022840"/>
    </source>
</evidence>
<organism evidence="10 11">
    <name type="scientific">Fusobacterium periodonticum ATCC 33693</name>
    <dbReference type="NCBI Taxonomy" id="546275"/>
    <lineage>
        <taxon>Bacteria</taxon>
        <taxon>Fusobacteriati</taxon>
        <taxon>Fusobacteriota</taxon>
        <taxon>Fusobacteriia</taxon>
        <taxon>Fusobacteriales</taxon>
        <taxon>Fusobacteriaceae</taxon>
        <taxon>Fusobacterium</taxon>
    </lineage>
</organism>
<dbReference type="PANTHER" id="PTHR43394">
    <property type="entry name" value="ATP-DEPENDENT PERMEASE MDL1, MITOCHONDRIAL"/>
    <property type="match status" value="1"/>
</dbReference>
<name>D4CUH7_9FUSO</name>
<dbReference type="SUPFAM" id="SSF90123">
    <property type="entry name" value="ABC transporter transmembrane region"/>
    <property type="match status" value="1"/>
</dbReference>